<evidence type="ECO:0000259" key="6">
    <source>
        <dbReference type="Pfam" id="PF02803"/>
    </source>
</evidence>
<dbReference type="GO" id="GO:0016747">
    <property type="term" value="F:acyltransferase activity, transferring groups other than amino-acyl groups"/>
    <property type="evidence" value="ECO:0007669"/>
    <property type="project" value="InterPro"/>
</dbReference>
<gene>
    <name evidence="7" type="ORF">B1B_17821</name>
</gene>
<dbReference type="PANTHER" id="PTHR18919:SF107">
    <property type="entry name" value="ACETYL-COA ACETYLTRANSFERASE, CYTOSOLIC"/>
    <property type="match status" value="1"/>
</dbReference>
<dbReference type="EMBL" id="AUZY01011913">
    <property type="protein sequence ID" value="EQD32132.1"/>
    <property type="molecule type" value="Genomic_DNA"/>
</dbReference>
<organism evidence="7">
    <name type="scientific">mine drainage metagenome</name>
    <dbReference type="NCBI Taxonomy" id="410659"/>
    <lineage>
        <taxon>unclassified sequences</taxon>
        <taxon>metagenomes</taxon>
        <taxon>ecological metagenomes</taxon>
    </lineage>
</organism>
<dbReference type="Pfam" id="PF02803">
    <property type="entry name" value="Thiolase_C"/>
    <property type="match status" value="1"/>
</dbReference>
<evidence type="ECO:0000259" key="5">
    <source>
        <dbReference type="Pfam" id="PF00108"/>
    </source>
</evidence>
<dbReference type="PROSITE" id="PS00737">
    <property type="entry name" value="THIOLASE_2"/>
    <property type="match status" value="1"/>
</dbReference>
<dbReference type="Gene3D" id="3.40.47.10">
    <property type="match status" value="2"/>
</dbReference>
<evidence type="ECO:0000313" key="7">
    <source>
        <dbReference type="EMBL" id="EQD32132.1"/>
    </source>
</evidence>
<feature type="non-terminal residue" evidence="7">
    <location>
        <position position="1"/>
    </location>
</feature>
<dbReference type="PANTHER" id="PTHR18919">
    <property type="entry name" value="ACETYL-COA C-ACYLTRANSFERASE"/>
    <property type="match status" value="1"/>
</dbReference>
<feature type="domain" description="Thiolase C-terminal" evidence="6">
    <location>
        <begin position="164"/>
        <end position="284"/>
    </location>
</feature>
<name>T0YJN4_9ZZZZ</name>
<dbReference type="InterPro" id="IPR002155">
    <property type="entry name" value="Thiolase"/>
</dbReference>
<keyword evidence="3" id="KW-0012">Acyltransferase</keyword>
<evidence type="ECO:0000256" key="2">
    <source>
        <dbReference type="ARBA" id="ARBA00022679"/>
    </source>
</evidence>
<protein>
    <submittedName>
        <fullName evidence="7">Acetyl-CoA acetyltransferase</fullName>
    </submittedName>
</protein>
<feature type="region of interest" description="Disordered" evidence="4">
    <location>
        <begin position="96"/>
        <end position="115"/>
    </location>
</feature>
<dbReference type="PROSITE" id="PS00099">
    <property type="entry name" value="THIOLASE_3"/>
    <property type="match status" value="1"/>
</dbReference>
<dbReference type="InterPro" id="IPR020617">
    <property type="entry name" value="Thiolase_C"/>
</dbReference>
<evidence type="ECO:0000256" key="3">
    <source>
        <dbReference type="ARBA" id="ARBA00023315"/>
    </source>
</evidence>
<keyword evidence="2 7" id="KW-0808">Transferase</keyword>
<evidence type="ECO:0000256" key="4">
    <source>
        <dbReference type="SAM" id="MobiDB-lite"/>
    </source>
</evidence>
<reference evidence="7" key="2">
    <citation type="journal article" date="2014" name="ISME J.">
        <title>Microbial stratification in low pH oxic and suboxic macroscopic growths along an acid mine drainage.</title>
        <authorList>
            <person name="Mendez-Garcia C."/>
            <person name="Mesa V."/>
            <person name="Sprenger R.R."/>
            <person name="Richter M."/>
            <person name="Diez M.S."/>
            <person name="Solano J."/>
            <person name="Bargiela R."/>
            <person name="Golyshina O.V."/>
            <person name="Manteca A."/>
            <person name="Ramos J.L."/>
            <person name="Gallego J.R."/>
            <person name="Llorente I."/>
            <person name="Martins Dos Santos V.A."/>
            <person name="Jensen O.N."/>
            <person name="Pelaez A.I."/>
            <person name="Sanchez J."/>
            <person name="Ferrer M."/>
        </authorList>
    </citation>
    <scope>NUCLEOTIDE SEQUENCE</scope>
</reference>
<reference evidence="7" key="1">
    <citation type="submission" date="2013-08" db="EMBL/GenBank/DDBJ databases">
        <authorList>
            <person name="Mendez C."/>
            <person name="Richter M."/>
            <person name="Ferrer M."/>
            <person name="Sanchez J."/>
        </authorList>
    </citation>
    <scope>NUCLEOTIDE SEQUENCE</scope>
</reference>
<dbReference type="NCBIfam" id="TIGR01930">
    <property type="entry name" value="AcCoA-C-Actrans"/>
    <property type="match status" value="1"/>
</dbReference>
<dbReference type="InterPro" id="IPR020610">
    <property type="entry name" value="Thiolase_AS"/>
</dbReference>
<evidence type="ECO:0000256" key="1">
    <source>
        <dbReference type="ARBA" id="ARBA00010982"/>
    </source>
</evidence>
<dbReference type="AlphaFoldDB" id="T0YJN4"/>
<dbReference type="InterPro" id="IPR020616">
    <property type="entry name" value="Thiolase_N"/>
</dbReference>
<proteinExistence type="inferred from homology"/>
<dbReference type="InterPro" id="IPR016039">
    <property type="entry name" value="Thiolase-like"/>
</dbReference>
<accession>T0YJN4</accession>
<feature type="domain" description="Thiolase N-terminal" evidence="5">
    <location>
        <begin position="32"/>
        <end position="155"/>
    </location>
</feature>
<comment type="similarity">
    <text evidence="1">Belongs to the thiolase-like superfamily. Thiolase family.</text>
</comment>
<sequence>VVVGGDGVDVGSAVPGSRRHCAWTPAPDPGVLDDAMQHDTLVDAYEEHELMGLTGERIAKKYGFSRSDVDAFGLRSHLRASAAVRDGTFGAEVVPVPESETRTPGGLERDECPRPDTTLEGLARLRPAFTPDGILTAGNSSKLSDGASALVLASAEEVRRRDVRPLAWIHSVAESGVAPRDVMEAPIPTVKAHLKATGLAAADFDRVEHNEAYASASLAVQRTFGFTDERFNVHGGAIALGHPIGSSGARIVVSLVHELVRTRTRLGLATLCMGGGNGLSVVVDREGL</sequence>
<dbReference type="InterPro" id="IPR020613">
    <property type="entry name" value="Thiolase_CS"/>
</dbReference>
<dbReference type="SUPFAM" id="SSF53901">
    <property type="entry name" value="Thiolase-like"/>
    <property type="match status" value="1"/>
</dbReference>
<dbReference type="Pfam" id="PF00108">
    <property type="entry name" value="Thiolase_N"/>
    <property type="match status" value="1"/>
</dbReference>
<dbReference type="CDD" id="cd00751">
    <property type="entry name" value="thiolase"/>
    <property type="match status" value="1"/>
</dbReference>
<comment type="caution">
    <text evidence="7">The sequence shown here is derived from an EMBL/GenBank/DDBJ whole genome shotgun (WGS) entry which is preliminary data.</text>
</comment>